<keyword evidence="2" id="KW-0472">Membrane</keyword>
<dbReference type="EMBL" id="JARK01001350">
    <property type="protein sequence ID" value="EYC24283.1"/>
    <property type="molecule type" value="Genomic_DNA"/>
</dbReference>
<keyword evidence="2" id="KW-1133">Transmembrane helix</keyword>
<name>A0A016VC18_9BILA</name>
<evidence type="ECO:0000313" key="3">
    <source>
        <dbReference type="EMBL" id="EYC24283.1"/>
    </source>
</evidence>
<feature type="compositionally biased region" description="Polar residues" evidence="1">
    <location>
        <begin position="144"/>
        <end position="157"/>
    </location>
</feature>
<accession>A0A016VC18</accession>
<keyword evidence="2" id="KW-0812">Transmembrane</keyword>
<evidence type="ECO:0000313" key="4">
    <source>
        <dbReference type="Proteomes" id="UP000024635"/>
    </source>
</evidence>
<feature type="region of interest" description="Disordered" evidence="1">
    <location>
        <begin position="114"/>
        <end position="165"/>
    </location>
</feature>
<evidence type="ECO:0000256" key="2">
    <source>
        <dbReference type="SAM" id="Phobius"/>
    </source>
</evidence>
<feature type="compositionally biased region" description="Pro residues" evidence="1">
    <location>
        <begin position="122"/>
        <end position="132"/>
    </location>
</feature>
<proteinExistence type="predicted"/>
<organism evidence="3 4">
    <name type="scientific">Ancylostoma ceylanicum</name>
    <dbReference type="NCBI Taxonomy" id="53326"/>
    <lineage>
        <taxon>Eukaryota</taxon>
        <taxon>Metazoa</taxon>
        <taxon>Ecdysozoa</taxon>
        <taxon>Nematoda</taxon>
        <taxon>Chromadorea</taxon>
        <taxon>Rhabditida</taxon>
        <taxon>Rhabditina</taxon>
        <taxon>Rhabditomorpha</taxon>
        <taxon>Strongyloidea</taxon>
        <taxon>Ancylostomatidae</taxon>
        <taxon>Ancylostomatinae</taxon>
        <taxon>Ancylostoma</taxon>
    </lineage>
</organism>
<dbReference type="AlphaFoldDB" id="A0A016VC18"/>
<feature type="transmembrane region" description="Helical" evidence="2">
    <location>
        <begin position="6"/>
        <end position="28"/>
    </location>
</feature>
<dbReference type="Proteomes" id="UP000024635">
    <property type="component" value="Unassembled WGS sequence"/>
</dbReference>
<gene>
    <name evidence="3" type="primary">Acey_s0014.g2419</name>
    <name evidence="3" type="ORF">Y032_0014g2419</name>
</gene>
<comment type="caution">
    <text evidence="3">The sequence shown here is derived from an EMBL/GenBank/DDBJ whole genome shotgun (WGS) entry which is preliminary data.</text>
</comment>
<keyword evidence="4" id="KW-1185">Reference proteome</keyword>
<protein>
    <submittedName>
        <fullName evidence="3">Uncharacterized protein</fullName>
    </submittedName>
</protein>
<reference evidence="4" key="1">
    <citation type="journal article" date="2015" name="Nat. Genet.">
        <title>The genome and transcriptome of the zoonotic hookworm Ancylostoma ceylanicum identify infection-specific gene families.</title>
        <authorList>
            <person name="Schwarz E.M."/>
            <person name="Hu Y."/>
            <person name="Antoshechkin I."/>
            <person name="Miller M.M."/>
            <person name="Sternberg P.W."/>
            <person name="Aroian R.V."/>
        </authorList>
    </citation>
    <scope>NUCLEOTIDE SEQUENCE</scope>
    <source>
        <strain evidence="4">HY135</strain>
    </source>
</reference>
<evidence type="ECO:0000256" key="1">
    <source>
        <dbReference type="SAM" id="MobiDB-lite"/>
    </source>
</evidence>
<sequence length="228" mass="25097">MFDFGGSPVFIFVPFIAFSVIFLLIILLKSCVVMSRSDMQRGWATQARRSRRTTISHSTASVEIQTSQHPVPFIPPPGYYSEVMATDTSAMYPMYVPPYAMTSTPPLSMRDPRRFQGIPGLQAPPPYPPPPSYSQIQNFPELPTVSNARLDNRTPSRSGKKSEITPVDELQTDVVKGRDRGAGTLVVYCIDSLYVSVQRARCLGAADNESACDAVPPLSAAVWSSLYL</sequence>
<dbReference type="OrthoDB" id="5820717at2759"/>